<dbReference type="InterPro" id="IPR020845">
    <property type="entry name" value="AMP-binding_CS"/>
</dbReference>
<feature type="compositionally biased region" description="Low complexity" evidence="9">
    <location>
        <begin position="1742"/>
        <end position="1765"/>
    </location>
</feature>
<dbReference type="InterPro" id="IPR014031">
    <property type="entry name" value="Ketoacyl_synth_C"/>
</dbReference>
<dbReference type="Gene3D" id="1.10.1240.100">
    <property type="match status" value="1"/>
</dbReference>
<dbReference type="NCBIfam" id="TIGR01686">
    <property type="entry name" value="FkbH"/>
    <property type="match status" value="1"/>
</dbReference>
<evidence type="ECO:0000256" key="5">
    <source>
        <dbReference type="ARBA" id="ARBA00022679"/>
    </source>
</evidence>
<dbReference type="Gene3D" id="3.40.50.980">
    <property type="match status" value="2"/>
</dbReference>
<dbReference type="eggNOG" id="COG3321">
    <property type="taxonomic scope" value="Bacteria"/>
</dbReference>
<dbReference type="SUPFAM" id="SSF47336">
    <property type="entry name" value="ACP-like"/>
    <property type="match status" value="3"/>
</dbReference>
<dbReference type="NCBIfam" id="TIGR01733">
    <property type="entry name" value="AA-adenyl-dom"/>
    <property type="match status" value="1"/>
</dbReference>
<dbReference type="InterPro" id="IPR009081">
    <property type="entry name" value="PP-bd_ACP"/>
</dbReference>
<dbReference type="Pfam" id="PF22621">
    <property type="entry name" value="CurL-like_PKS_C"/>
    <property type="match status" value="1"/>
</dbReference>
<dbReference type="RefSeq" id="WP_006037687.1">
    <property type="nucleotide sequence ID" value="NZ_AEDD01000004.1"/>
</dbReference>
<dbReference type="InterPro" id="IPR020841">
    <property type="entry name" value="PKS_Beta-ketoAc_synthase_dom"/>
</dbReference>
<dbReference type="FunFam" id="3.40.50.12780:FF:000012">
    <property type="entry name" value="Non-ribosomal peptide synthetase"/>
    <property type="match status" value="1"/>
</dbReference>
<dbReference type="InterPro" id="IPR045851">
    <property type="entry name" value="AMP-bd_C_sf"/>
</dbReference>
<dbReference type="InterPro" id="IPR016039">
    <property type="entry name" value="Thiolase-like"/>
</dbReference>
<dbReference type="FunFam" id="3.30.300.30:FF:000010">
    <property type="entry name" value="Enterobactin synthetase component F"/>
    <property type="match status" value="1"/>
</dbReference>
<dbReference type="Gene3D" id="3.40.47.10">
    <property type="match status" value="1"/>
</dbReference>
<dbReference type="OrthoDB" id="9765680at2"/>
<dbReference type="GO" id="GO:0044550">
    <property type="term" value="P:secondary metabolite biosynthetic process"/>
    <property type="evidence" value="ECO:0007669"/>
    <property type="project" value="UniProtKB-ARBA"/>
</dbReference>
<keyword evidence="13" id="KW-1185">Reference proteome</keyword>
<dbReference type="InterPro" id="IPR001242">
    <property type="entry name" value="Condensation_dom"/>
</dbReference>
<dbReference type="Pfam" id="PF00668">
    <property type="entry name" value="Condensation"/>
    <property type="match status" value="3"/>
</dbReference>
<dbReference type="GO" id="GO:0031177">
    <property type="term" value="F:phosphopantetheine binding"/>
    <property type="evidence" value="ECO:0007669"/>
    <property type="project" value="InterPro"/>
</dbReference>
<dbReference type="Gene3D" id="3.30.559.10">
    <property type="entry name" value="Chloramphenicol acetyltransferase-like domain"/>
    <property type="match status" value="3"/>
</dbReference>
<dbReference type="Gene3D" id="3.40.50.1000">
    <property type="entry name" value="HAD superfamily/HAD-like"/>
    <property type="match status" value="1"/>
</dbReference>
<evidence type="ECO:0000259" key="11">
    <source>
        <dbReference type="PROSITE" id="PS52004"/>
    </source>
</evidence>
<dbReference type="Proteomes" id="UP000005387">
    <property type="component" value="Unassembled WGS sequence"/>
</dbReference>
<dbReference type="Pfam" id="PF02801">
    <property type="entry name" value="Ketoacyl-synt_C"/>
    <property type="match status" value="1"/>
</dbReference>
<name>E0I7S5_9BACL</name>
<dbReference type="Gene3D" id="3.40.50.1110">
    <property type="entry name" value="SGNH hydrolase"/>
    <property type="match status" value="1"/>
</dbReference>
<dbReference type="PANTHER" id="PTHR45527:SF1">
    <property type="entry name" value="FATTY ACID SYNTHASE"/>
    <property type="match status" value="1"/>
</dbReference>
<reference evidence="12 13" key="1">
    <citation type="submission" date="2010-07" db="EMBL/GenBank/DDBJ databases">
        <title>The draft genome of Paenibacillus curdlanolyticus YK9.</title>
        <authorList>
            <consortium name="US DOE Joint Genome Institute (JGI-PGF)"/>
            <person name="Lucas S."/>
            <person name="Copeland A."/>
            <person name="Lapidus A."/>
            <person name="Cheng J.-F."/>
            <person name="Bruce D."/>
            <person name="Goodwin L."/>
            <person name="Pitluck S."/>
            <person name="Land M.L."/>
            <person name="Hauser L."/>
            <person name="Chang Y.-J."/>
            <person name="Jeffries C."/>
            <person name="Anderson I.J."/>
            <person name="Johnson E."/>
            <person name="Loganathan U."/>
            <person name="Mulhopadhyay B."/>
            <person name="Kyrpides N."/>
            <person name="Woyke T.J."/>
        </authorList>
    </citation>
    <scope>NUCLEOTIDE SEQUENCE [LARGE SCALE GENOMIC DNA]</scope>
    <source>
        <strain evidence="12 13">YK9</strain>
    </source>
</reference>
<feature type="domain" description="Carrier" evidence="10">
    <location>
        <begin position="645"/>
        <end position="720"/>
    </location>
</feature>
<gene>
    <name evidence="12" type="ORF">PaecuDRAFT_1676</name>
</gene>
<dbReference type="InterPro" id="IPR006162">
    <property type="entry name" value="Ppantetheine_attach_site"/>
</dbReference>
<dbReference type="PROSITE" id="PS00455">
    <property type="entry name" value="AMP_BINDING"/>
    <property type="match status" value="1"/>
</dbReference>
<evidence type="ECO:0000256" key="3">
    <source>
        <dbReference type="ARBA" id="ARBA00022450"/>
    </source>
</evidence>
<dbReference type="InterPro" id="IPR025110">
    <property type="entry name" value="AMP-bd_C"/>
</dbReference>
<dbReference type="InterPro" id="IPR014030">
    <property type="entry name" value="Ketoacyl_synth_N"/>
</dbReference>
<dbReference type="InterPro" id="IPR036514">
    <property type="entry name" value="SGNH_hydro_sf"/>
</dbReference>
<dbReference type="InterPro" id="IPR023214">
    <property type="entry name" value="HAD_sf"/>
</dbReference>
<dbReference type="CDD" id="cd05930">
    <property type="entry name" value="A_NRPS"/>
    <property type="match status" value="1"/>
</dbReference>
<protein>
    <submittedName>
        <fullName evidence="12">Amino acid adenylation domain protein</fullName>
    </submittedName>
</protein>
<feature type="region of interest" description="Disordered" evidence="9">
    <location>
        <begin position="1795"/>
        <end position="1815"/>
    </location>
</feature>
<evidence type="ECO:0000256" key="8">
    <source>
        <dbReference type="ARBA" id="ARBA00023268"/>
    </source>
</evidence>
<dbReference type="Pfam" id="PF00109">
    <property type="entry name" value="ketoacyl-synt"/>
    <property type="match status" value="1"/>
</dbReference>
<dbReference type="PROSITE" id="PS00606">
    <property type="entry name" value="KS3_1"/>
    <property type="match status" value="1"/>
</dbReference>
<feature type="region of interest" description="Disordered" evidence="9">
    <location>
        <begin position="1559"/>
        <end position="1586"/>
    </location>
</feature>
<dbReference type="SUPFAM" id="SSF56801">
    <property type="entry name" value="Acetyl-CoA synthetase-like"/>
    <property type="match status" value="1"/>
</dbReference>
<dbReference type="NCBIfam" id="TIGR01681">
    <property type="entry name" value="HAD-SF-IIIC"/>
    <property type="match status" value="1"/>
</dbReference>
<evidence type="ECO:0000256" key="1">
    <source>
        <dbReference type="ARBA" id="ARBA00001957"/>
    </source>
</evidence>
<dbReference type="PROSITE" id="PS52004">
    <property type="entry name" value="KS3_2"/>
    <property type="match status" value="1"/>
</dbReference>
<feature type="domain" description="Carrier" evidence="10">
    <location>
        <begin position="1881"/>
        <end position="1956"/>
    </location>
</feature>
<dbReference type="GO" id="GO:0005829">
    <property type="term" value="C:cytosol"/>
    <property type="evidence" value="ECO:0007669"/>
    <property type="project" value="TreeGrafter"/>
</dbReference>
<dbReference type="STRING" id="717606.PaecuDRAFT_1676"/>
<dbReference type="CDD" id="cd00833">
    <property type="entry name" value="PKS"/>
    <property type="match status" value="1"/>
</dbReference>
<dbReference type="InterPro" id="IPR000873">
    <property type="entry name" value="AMP-dep_synth/lig_dom"/>
</dbReference>
<dbReference type="Pfam" id="PF13193">
    <property type="entry name" value="AMP-binding_C"/>
    <property type="match status" value="1"/>
</dbReference>
<dbReference type="Pfam" id="PF00501">
    <property type="entry name" value="AMP-binding"/>
    <property type="match status" value="1"/>
</dbReference>
<comment type="cofactor">
    <cofactor evidence="1">
        <name>pantetheine 4'-phosphate</name>
        <dbReference type="ChEBI" id="CHEBI:47942"/>
    </cofactor>
</comment>
<dbReference type="InterPro" id="IPR036412">
    <property type="entry name" value="HAD-like_sf"/>
</dbReference>
<dbReference type="Gene3D" id="3.30.300.30">
    <property type="match status" value="1"/>
</dbReference>
<dbReference type="PROSITE" id="PS00012">
    <property type="entry name" value="PHOSPHOPANTETHEINE"/>
    <property type="match status" value="2"/>
</dbReference>
<keyword evidence="6" id="KW-0677">Repeat</keyword>
<proteinExistence type="inferred from homology"/>
<feature type="compositionally biased region" description="Polar residues" evidence="9">
    <location>
        <begin position="1795"/>
        <end position="1807"/>
    </location>
</feature>
<organism evidence="12 13">
    <name type="scientific">Paenibacillus curdlanolyticus YK9</name>
    <dbReference type="NCBI Taxonomy" id="717606"/>
    <lineage>
        <taxon>Bacteria</taxon>
        <taxon>Bacillati</taxon>
        <taxon>Bacillota</taxon>
        <taxon>Bacilli</taxon>
        <taxon>Bacillales</taxon>
        <taxon>Paenibacillaceae</taxon>
        <taxon>Paenibacillus</taxon>
    </lineage>
</organism>
<comment type="similarity">
    <text evidence="2">Belongs to the ATP-dependent AMP-binding enzyme family.</text>
</comment>
<dbReference type="GO" id="GO:0017000">
    <property type="term" value="P:antibiotic biosynthetic process"/>
    <property type="evidence" value="ECO:0007669"/>
    <property type="project" value="UniProtKB-KW"/>
</dbReference>
<dbReference type="SUPFAM" id="SSF56784">
    <property type="entry name" value="HAD-like"/>
    <property type="match status" value="1"/>
</dbReference>
<feature type="domain" description="Carrier" evidence="10">
    <location>
        <begin position="2930"/>
        <end position="3005"/>
    </location>
</feature>
<dbReference type="Gene3D" id="3.30.559.30">
    <property type="entry name" value="Nonribosomal peptide synthetase, condensation domain"/>
    <property type="match status" value="3"/>
</dbReference>
<evidence type="ECO:0000256" key="6">
    <source>
        <dbReference type="ARBA" id="ARBA00022737"/>
    </source>
</evidence>
<dbReference type="SMART" id="SM00823">
    <property type="entry name" value="PKS_PP"/>
    <property type="match status" value="3"/>
</dbReference>
<dbReference type="InterPro" id="IPR018201">
    <property type="entry name" value="Ketoacyl_synth_AS"/>
</dbReference>
<evidence type="ECO:0000256" key="2">
    <source>
        <dbReference type="ARBA" id="ARBA00006432"/>
    </source>
</evidence>
<dbReference type="InterPro" id="IPR023213">
    <property type="entry name" value="CAT-like_dom_sf"/>
</dbReference>
<dbReference type="Gene3D" id="2.30.38.10">
    <property type="entry name" value="Luciferase, Domain 3"/>
    <property type="match status" value="1"/>
</dbReference>
<dbReference type="SUPFAM" id="SSF52777">
    <property type="entry name" value="CoA-dependent acyltransferases"/>
    <property type="match status" value="6"/>
</dbReference>
<dbReference type="FunFam" id="3.40.50.980:FF:000001">
    <property type="entry name" value="Non-ribosomal peptide synthetase"/>
    <property type="match status" value="1"/>
</dbReference>
<dbReference type="PANTHER" id="PTHR45527">
    <property type="entry name" value="NONRIBOSOMAL PEPTIDE SYNTHETASE"/>
    <property type="match status" value="1"/>
</dbReference>
<dbReference type="eggNOG" id="COG1020">
    <property type="taxonomic scope" value="Bacteria"/>
</dbReference>
<keyword evidence="5" id="KW-0808">Transferase</keyword>
<dbReference type="SMART" id="SM00825">
    <property type="entry name" value="PKS_KS"/>
    <property type="match status" value="1"/>
</dbReference>
<evidence type="ECO:0000256" key="9">
    <source>
        <dbReference type="SAM" id="MobiDB-lite"/>
    </source>
</evidence>
<feature type="region of interest" description="Disordered" evidence="9">
    <location>
        <begin position="1740"/>
        <end position="1768"/>
    </location>
</feature>
<evidence type="ECO:0000313" key="12">
    <source>
        <dbReference type="EMBL" id="EFM11230.1"/>
    </source>
</evidence>
<dbReference type="InterPro" id="IPR010037">
    <property type="entry name" value="FkbH_domain"/>
</dbReference>
<sequence>MLNFDLLDWEEAESEQAEAETMEELSAKDIAIIGISAKLPLVGSVEEFWTLVSKGADFISPFPESRRKDVEAYAKGRVSDGRPPDYFDGAYLDAIDQFDYAFFRLSPKEASLMNPNQRLFLETAWKAFEDAGYGRSRLAGSKTGVYVGYNADTLYDYKRMVSESEPDALSLAIPGNLSSIIAGRLSYLLDLKGPSLNVDTACSSSLVAVHLACQAIRNGECETALAGSVKVNLLPLSNEVKIGIEASDWRAHTFDDSSDGTGAGEGAIAFVLKPLHKAQQDGDHIHAVIKGSAVNQDGSSVGLTAPNVASQEEVIARAWQHAGIDPETIGYIEAHGTGTKLGDPIEIDGLTRAFRRFTDRKQFVAVGSVKANIGHLDHAAGMAGLLKAVLAMKHRQIPPLAHFARPNRAIHFIESPVYVADRLMDWERGDAPRRCGVSAFGMSGTNAHVVLEEAPEAMERESDERWEAGDSTANLLALSAKSESALQRLVLQYSECMPELGQSRLADLCYSANTGRDHYEHRLAFVFESAEELAGQLASIVDQGLIGEPSRGIYYGEITGGESGGTAALAASYAAGADIDWGRQYAGRRHARLPLPTYPFEPSRCWLEAPASLASANDASNRGAMAAAAAVGTSHAVTLTGKPDGSYTKAELGIAQAWGETLGLRSVDLRDNYYEAGGDSILALKIVNRASSLLAIRVEVADLLKHATISELAAYVEGLVELEPEAAQSGYRREPLAKAAERLHYPLTPSQYRVYIQEQFASIGTGNNTPFGIMAHGELDASRLEAVFRQLLQRHASLRASFVFEDGQVIQRIAAETEFHVQQYRCSEEGVQSVLDDFIRPFDLAAPPMLRVGLVRLVSQSGDQGEQDNQSSRHLILIDLHHIASDGVSTSILIKEFCELYKGGTLAELPLQYVDFVVWQQDTLDRGGFMREQQYWRSRLSGSLPLLSMPADFERGGQKSLQGRSLKTQLPAELKRKLEKLAQRSGWTMNSLLFAVYGWMLRQFSNQEDLVVGTLVAGRNHPELEQVIGMFINFLPVRLNVPAEQAFADFANEVHRNVLEAYAHDYPFDWMVSDLQATADRSRNPLYDTMFVYHNEFAMNPTDQLRMEEAGLRFEEYPLEHAAAPLDFKLDVWNGVSDSDSLTLVMQYDTALFKEETVRQWLETFVAMAGAVAEQPSVSLMGLPRMDSAQDAAVNDGLGAASTAELTVAVSATFTAEPIAEPIAWWCQQFQRDVTVAFAPYHQVFQQLLDPSSMISTNDGINVLLARFEDWIREDDSPAAVLKAKLDRIYGELEQAMRNRSARGTYVVGTFPVTPGLPYSAEVIAHLEQLNEQWRATLAAMDNVRMAAFDESLAALYQVPVIYDPVMDHEGHMPFTEAYYAAIGTTVARTVIGLHAASPFKVIALDCDNTLWKGICGEDGPLGVSVEGPYAALQQFMLDRLSDGMLLVLSSKNNEADVWEVFDRNPGMLLKREHFVAAQLNWEPKADNLRLLAEQLNLGLDSFIFVDDNPKEISEMMAGCPSVLSLQVPEDAALIPHYLQHVWAFDKLTVTEEDRRRSDYYRAESQRRSAQQAAQPEARAASDESGSAAPAAMDAFLAGLNLRMKMRLIGPDQIARASQLTQRTNQFNLSTIRRTEDELRRLAADSAIACWGIEVADRFGDYGFVGLVIGAVEDDLLALDTFLLSCRVLGRRVEHAILCELKRFAAGQGAVALAANYVATDKNEPFRLFLQEAGWTVSGETADGANAADGAGQGSGQRSSPSSRQSPERYVLPLTSIPDEAEFVAQWEDEAESFASEQQVAAGLSSNADERNRDEAAKQPLALALATAELRHWEVPGADAAELKHRHQLLPLQHHRGDQLLALHKPKPTTAAASHAGPFDQPVGATETALAAIVEDILGRRPIGALDHFFAIGGNSLQAVSLASRIHQQFSVTVSLRDLFAAPTVRELSRRIDGADRMRHQAIEPAAGSGAYPVTSAQKRLLVLEQMDVPSLAYNQPILFVVEGDLDVGKFRAACQALVRRHAILSTAYRWVEEEGFVGSIADGSKAEPTIDYIELGEGDLEEAIASFIRPFDLKQSPLFRAGAIRMEASKHLLLFDMHHIAADGVSISLLMKEFMQLYSGEALPELRVQYRDFAFWQSELLQQHKLDHLADYWLNVFADGVPVLNLPLDAPRPSVRGFAGRRYAFELPTELQAGVKRLASEAGATPFMIYLAVFQMLLAKYAGQEDVVVGTPVAGREHSDLQTMVGMFVQTLALRSQPEGKKPFRQFLREVKDNAMSAMEHQAYPFEMLVERLNVPRDLSRNPLFDTMFVYQNMDWATQQVEGLQFRPYKYDTKQSRFDLTLELSESGEGLRAHMEYATELFEPGTIAQLSRHFVQLLKAAVQAPDRAIGQVEMLDAKERSQIMFGFNATYAAYEAGDQTIHGMFEQRAKQTPEQEAVFYEGRWMTYRELNTRANQLARTLRNEGVAPDQLIGIMTERSFEMVIGILAIMKAGGAYVPIDPAHPADRIASILQESGAKLLLLQGRLLERLPGGGFAAGKAIDLDDPQAYETDGRNLEPISSPANLAYVIFTSGSTGKPKGVMVEQRSIVHMLSQLERLYPLQADDRYLLKTTYAFDVSVAELFGWFVGNGQLIILPQGDEKDPDALVQAISRHGITHINFVPSMLQALLNSVTVDQLAHLQSLTYIFAAGEALTRRLVEQYERTALPAQLENLYGPTEATIYATRYTTGANEPSRANVPIGRPLPNVQAWIVNGELQLQPIGVPGELCISGEGLARGYWDRLDLTADKFVANPHVPGGLMYRTGDWVRWQPDGNIAYLGRIDHQVKIRGYRIEIGEVEAHLRKVPRIQEAVVTARADEAGQFYLCGYFVAAGPITVTAIREALAQELPGYMIPARFQQLEALPLNANGKIDLKALPAPELQAQDMAGEPPANPLEAELAVIWSELLGASPIGMTESFFEIGGHSLHAIGLRSRILQAYGVNMPLADLFRLSTIRQQAEAIAQASPQAEPELAITPAEAQLCYPLSSGQLRLYVIQQLALDSTAYNLPGLFRLEGALDRERAEQALRALIARHESLRTSFAVEDGQFMQFIQQEAPFQFGYREAAEEGLEALAASLIQPFDLGQAPLLRATLIKLTEADAYALFFDMHHIVSDGVSMAVLIRDFIQLYNGEELPELRIQFKDYAVWQQRQVENGTMGRHAEYWQRTLSGPLPVLALPTDFPRPSVQSFEGGRVSLLLEPELQDQLQAVAASNGATLYMALLAAYALLLQRYSNQDDLIIGTPSAGRADPDLQPLIGMFVQMLVIRCRPAGDQPYEQFLQAVKADTIAAFEHQDYPLEELTAQLNLPRDVSRNPLFDAAFVMHNQETAELHAEGLRAELLSFRPRTAKFDLTLEASASEDGFMLALDYASKLFRPETMAVLLDDYVRILRAIAADPTAEARHVELQGARPRPKRTVFEDVEFNF</sequence>
<feature type="compositionally biased region" description="Low complexity" evidence="9">
    <location>
        <begin position="1568"/>
        <end position="1579"/>
    </location>
</feature>
<evidence type="ECO:0000259" key="10">
    <source>
        <dbReference type="PROSITE" id="PS50075"/>
    </source>
</evidence>
<keyword evidence="4" id="KW-0597">Phosphoprotein</keyword>
<dbReference type="SUPFAM" id="SSF53901">
    <property type="entry name" value="Thiolase-like"/>
    <property type="match status" value="1"/>
</dbReference>
<evidence type="ECO:0000256" key="4">
    <source>
        <dbReference type="ARBA" id="ARBA00022553"/>
    </source>
</evidence>
<dbReference type="InterPro" id="IPR010071">
    <property type="entry name" value="AA_adenyl_dom"/>
</dbReference>
<dbReference type="Pfam" id="PF00550">
    <property type="entry name" value="PP-binding"/>
    <property type="match status" value="3"/>
</dbReference>
<dbReference type="InterPro" id="IPR010033">
    <property type="entry name" value="HAD_SF_ppase_IIIC"/>
</dbReference>
<dbReference type="GO" id="GO:0043041">
    <property type="term" value="P:amino acid activation for nonribosomal peptide biosynthetic process"/>
    <property type="evidence" value="ECO:0007669"/>
    <property type="project" value="TreeGrafter"/>
</dbReference>
<keyword evidence="3" id="KW-0596">Phosphopantetheine</keyword>
<dbReference type="InterPro" id="IPR036736">
    <property type="entry name" value="ACP-like_sf"/>
</dbReference>
<dbReference type="PROSITE" id="PS50075">
    <property type="entry name" value="CARRIER"/>
    <property type="match status" value="3"/>
</dbReference>
<keyword evidence="7" id="KW-0045">Antibiotic biosynthesis</keyword>
<keyword evidence="8" id="KW-0511">Multifunctional enzyme</keyword>
<dbReference type="InterPro" id="IPR020806">
    <property type="entry name" value="PKS_PP-bd"/>
</dbReference>
<feature type="domain" description="Ketosynthase family 3 (KS3)" evidence="11">
    <location>
        <begin position="27"/>
        <end position="453"/>
    </location>
</feature>
<evidence type="ECO:0000256" key="7">
    <source>
        <dbReference type="ARBA" id="ARBA00023194"/>
    </source>
</evidence>
<dbReference type="Gene3D" id="1.10.1200.10">
    <property type="entry name" value="ACP-like"/>
    <property type="match status" value="3"/>
</dbReference>
<dbReference type="EMBL" id="AEDD01000004">
    <property type="protein sequence ID" value="EFM11230.1"/>
    <property type="molecule type" value="Genomic_DNA"/>
</dbReference>
<dbReference type="CDD" id="cd19531">
    <property type="entry name" value="LCL_NRPS-like"/>
    <property type="match status" value="3"/>
</dbReference>
<accession>E0I7S5</accession>
<dbReference type="GO" id="GO:0006633">
    <property type="term" value="P:fatty acid biosynthetic process"/>
    <property type="evidence" value="ECO:0007669"/>
    <property type="project" value="InterPro"/>
</dbReference>
<evidence type="ECO:0000313" key="13">
    <source>
        <dbReference type="Proteomes" id="UP000005387"/>
    </source>
</evidence>
<dbReference type="GO" id="GO:0004315">
    <property type="term" value="F:3-oxoacyl-[acyl-carrier-protein] synthase activity"/>
    <property type="evidence" value="ECO:0007669"/>
    <property type="project" value="InterPro"/>
</dbReference>